<feature type="transmembrane region" description="Helical" evidence="6">
    <location>
        <begin position="183"/>
        <end position="205"/>
    </location>
</feature>
<proteinExistence type="predicted"/>
<sequence length="206" mass="21798">MFNINVFLSAFALAAGQIIGIGPQNAYVIRQGIARRHILPIVVICIVCDVLLISLGVLGIGTLLAAIPGFITIVSWLGAGFIAWLGLRALRSSLQPQASSLEGDIVHERRGAIRSVLLLTLLNPYVWLDTVVLIGGLSAAYGEAGRLSFIGGALLASVLWFSTVGFLAGRLAPYFAKPASWRILDGVIAAVMFATAISLLLNFGLK</sequence>
<dbReference type="RefSeq" id="WP_160794693.1">
    <property type="nucleotide sequence ID" value="NZ_WSSB01000002.1"/>
</dbReference>
<feature type="transmembrane region" description="Helical" evidence="6">
    <location>
        <begin position="116"/>
        <end position="141"/>
    </location>
</feature>
<dbReference type="PANTHER" id="PTHR30086">
    <property type="entry name" value="ARGININE EXPORTER PROTEIN ARGO"/>
    <property type="match status" value="1"/>
</dbReference>
<organism evidence="7 8">
    <name type="scientific">Craterilacuibacter sinensis</name>
    <dbReference type="NCBI Taxonomy" id="2686017"/>
    <lineage>
        <taxon>Bacteria</taxon>
        <taxon>Pseudomonadati</taxon>
        <taxon>Pseudomonadota</taxon>
        <taxon>Betaproteobacteria</taxon>
        <taxon>Neisseriales</taxon>
        <taxon>Neisseriaceae</taxon>
        <taxon>Craterilacuibacter</taxon>
    </lineage>
</organism>
<dbReference type="GO" id="GO:0015171">
    <property type="term" value="F:amino acid transmembrane transporter activity"/>
    <property type="evidence" value="ECO:0007669"/>
    <property type="project" value="TreeGrafter"/>
</dbReference>
<evidence type="ECO:0000313" key="7">
    <source>
        <dbReference type="EMBL" id="MXR35900.1"/>
    </source>
</evidence>
<comment type="caution">
    <text evidence="7">The sequence shown here is derived from an EMBL/GenBank/DDBJ whole genome shotgun (WGS) entry which is preliminary data.</text>
</comment>
<dbReference type="PANTHER" id="PTHR30086:SF20">
    <property type="entry name" value="ARGININE EXPORTER PROTEIN ARGO-RELATED"/>
    <property type="match status" value="1"/>
</dbReference>
<dbReference type="Pfam" id="PF01810">
    <property type="entry name" value="LysE"/>
    <property type="match status" value="1"/>
</dbReference>
<evidence type="ECO:0000256" key="2">
    <source>
        <dbReference type="ARBA" id="ARBA00022475"/>
    </source>
</evidence>
<feature type="transmembrane region" description="Helical" evidence="6">
    <location>
        <begin position="147"/>
        <end position="171"/>
    </location>
</feature>
<dbReference type="InterPro" id="IPR001123">
    <property type="entry name" value="LeuE-type"/>
</dbReference>
<evidence type="ECO:0000256" key="6">
    <source>
        <dbReference type="SAM" id="Phobius"/>
    </source>
</evidence>
<feature type="transmembrane region" description="Helical" evidence="6">
    <location>
        <begin position="38"/>
        <end position="60"/>
    </location>
</feature>
<evidence type="ECO:0000256" key="1">
    <source>
        <dbReference type="ARBA" id="ARBA00004651"/>
    </source>
</evidence>
<keyword evidence="3 6" id="KW-0812">Transmembrane</keyword>
<comment type="subcellular location">
    <subcellularLocation>
        <location evidence="1">Cell membrane</location>
        <topology evidence="1">Multi-pass membrane protein</topology>
    </subcellularLocation>
</comment>
<accession>A0A845BKI0</accession>
<name>A0A845BKI0_9NEIS</name>
<keyword evidence="4 6" id="KW-1133">Transmembrane helix</keyword>
<keyword evidence="5 6" id="KW-0472">Membrane</keyword>
<feature type="transmembrane region" description="Helical" evidence="6">
    <location>
        <begin position="6"/>
        <end position="26"/>
    </location>
</feature>
<dbReference type="EMBL" id="WSSB01000002">
    <property type="protein sequence ID" value="MXR35900.1"/>
    <property type="molecule type" value="Genomic_DNA"/>
</dbReference>
<protein>
    <submittedName>
        <fullName evidence="7">LysE family transporter</fullName>
    </submittedName>
</protein>
<feature type="transmembrane region" description="Helical" evidence="6">
    <location>
        <begin position="66"/>
        <end position="87"/>
    </location>
</feature>
<evidence type="ECO:0000256" key="4">
    <source>
        <dbReference type="ARBA" id="ARBA00022989"/>
    </source>
</evidence>
<dbReference type="Proteomes" id="UP000467214">
    <property type="component" value="Unassembled WGS sequence"/>
</dbReference>
<keyword evidence="8" id="KW-1185">Reference proteome</keyword>
<keyword evidence="2" id="KW-1003">Cell membrane</keyword>
<gene>
    <name evidence="7" type="ORF">GQF02_02785</name>
</gene>
<evidence type="ECO:0000256" key="5">
    <source>
        <dbReference type="ARBA" id="ARBA00023136"/>
    </source>
</evidence>
<evidence type="ECO:0000256" key="3">
    <source>
        <dbReference type="ARBA" id="ARBA00022692"/>
    </source>
</evidence>
<dbReference type="AlphaFoldDB" id="A0A845BKI0"/>
<reference evidence="7 8" key="1">
    <citation type="submission" date="2019-12" db="EMBL/GenBank/DDBJ databases">
        <title>Neisseriaceae gen. nov. sp. Genome sequencing and assembly.</title>
        <authorList>
            <person name="Liu Z."/>
            <person name="Li A."/>
        </authorList>
    </citation>
    <scope>NUCLEOTIDE SEQUENCE [LARGE SCALE GENOMIC DNA]</scope>
    <source>
        <strain evidence="7 8">B2N2-7</strain>
    </source>
</reference>
<dbReference type="GO" id="GO:0005886">
    <property type="term" value="C:plasma membrane"/>
    <property type="evidence" value="ECO:0007669"/>
    <property type="project" value="UniProtKB-SubCell"/>
</dbReference>
<evidence type="ECO:0000313" key="8">
    <source>
        <dbReference type="Proteomes" id="UP000467214"/>
    </source>
</evidence>